<accession>A0A6A5Z1R7</accession>
<dbReference type="Proteomes" id="UP000799770">
    <property type="component" value="Unassembled WGS sequence"/>
</dbReference>
<gene>
    <name evidence="2" type="ORF">BDV96DRAFT_602275</name>
</gene>
<reference evidence="2" key="1">
    <citation type="journal article" date="2020" name="Stud. Mycol.">
        <title>101 Dothideomycetes genomes: a test case for predicting lifestyles and emergence of pathogens.</title>
        <authorList>
            <person name="Haridas S."/>
            <person name="Albert R."/>
            <person name="Binder M."/>
            <person name="Bloem J."/>
            <person name="Labutti K."/>
            <person name="Salamov A."/>
            <person name="Andreopoulos B."/>
            <person name="Baker S."/>
            <person name="Barry K."/>
            <person name="Bills G."/>
            <person name="Bluhm B."/>
            <person name="Cannon C."/>
            <person name="Castanera R."/>
            <person name="Culley D."/>
            <person name="Daum C."/>
            <person name="Ezra D."/>
            <person name="Gonzalez J."/>
            <person name="Henrissat B."/>
            <person name="Kuo A."/>
            <person name="Liang C."/>
            <person name="Lipzen A."/>
            <person name="Lutzoni F."/>
            <person name="Magnuson J."/>
            <person name="Mondo S."/>
            <person name="Nolan M."/>
            <person name="Ohm R."/>
            <person name="Pangilinan J."/>
            <person name="Park H.-J."/>
            <person name="Ramirez L."/>
            <person name="Alfaro M."/>
            <person name="Sun H."/>
            <person name="Tritt A."/>
            <person name="Yoshinaga Y."/>
            <person name="Zwiers L.-H."/>
            <person name="Turgeon B."/>
            <person name="Goodwin S."/>
            <person name="Spatafora J."/>
            <person name="Crous P."/>
            <person name="Grigoriev I."/>
        </authorList>
    </citation>
    <scope>NUCLEOTIDE SEQUENCE</scope>
    <source>
        <strain evidence="2">CBS 627.86</strain>
    </source>
</reference>
<sequence>MAGTAKNVVRSGDCPSASKIPSTPQCDTNSLMPFDKLFMVCDHLIVVRLVHPFKLKSCHVEKAELGKCLATPLRPNDLCPEPTLLVVGRRTANCGEVFPGAGYCIKKSSQKPLSRGFTNYCVYLWQNTTSVPEWIEKRIASSKEISTPLPRGFLKITSGAATCGGVYIVFDGYSTKATRVNEDVDPWCISPARVRAIVRPEDTSLSFDDSR</sequence>
<protein>
    <submittedName>
        <fullName evidence="2">Uncharacterized protein</fullName>
    </submittedName>
</protein>
<proteinExistence type="predicted"/>
<evidence type="ECO:0000313" key="2">
    <source>
        <dbReference type="EMBL" id="KAF2112348.1"/>
    </source>
</evidence>
<feature type="region of interest" description="Disordered" evidence="1">
    <location>
        <begin position="1"/>
        <end position="24"/>
    </location>
</feature>
<dbReference type="AlphaFoldDB" id="A0A6A5Z1R7"/>
<name>A0A6A5Z1R7_9PLEO</name>
<organism evidence="2 3">
    <name type="scientific">Lophiotrema nucula</name>
    <dbReference type="NCBI Taxonomy" id="690887"/>
    <lineage>
        <taxon>Eukaryota</taxon>
        <taxon>Fungi</taxon>
        <taxon>Dikarya</taxon>
        <taxon>Ascomycota</taxon>
        <taxon>Pezizomycotina</taxon>
        <taxon>Dothideomycetes</taxon>
        <taxon>Pleosporomycetidae</taxon>
        <taxon>Pleosporales</taxon>
        <taxon>Lophiotremataceae</taxon>
        <taxon>Lophiotrema</taxon>
    </lineage>
</organism>
<evidence type="ECO:0000313" key="3">
    <source>
        <dbReference type="Proteomes" id="UP000799770"/>
    </source>
</evidence>
<keyword evidence="3" id="KW-1185">Reference proteome</keyword>
<evidence type="ECO:0000256" key="1">
    <source>
        <dbReference type="SAM" id="MobiDB-lite"/>
    </source>
</evidence>
<dbReference type="EMBL" id="ML977331">
    <property type="protein sequence ID" value="KAF2112348.1"/>
    <property type="molecule type" value="Genomic_DNA"/>
</dbReference>